<proteinExistence type="predicted"/>
<accession>A0A2W7SCD1</accession>
<organism evidence="1 2">
    <name type="scientific">Hydrotalea sandarakina</name>
    <dbReference type="NCBI Taxonomy" id="1004304"/>
    <lineage>
        <taxon>Bacteria</taxon>
        <taxon>Pseudomonadati</taxon>
        <taxon>Bacteroidota</taxon>
        <taxon>Chitinophagia</taxon>
        <taxon>Chitinophagales</taxon>
        <taxon>Chitinophagaceae</taxon>
        <taxon>Hydrotalea</taxon>
    </lineage>
</organism>
<sequence>MHTVSLTATGADKLQQTAYSYSLVVALPHFVQQMLRQQQAFFTAQYGYVCGAPRLCIAHFTAHEAMEDTLLRYLQRIAGMQHALSVTLNNYSSVPEHTIYVRVQQPVCFQQWIQALQPIDNYISDNGFPHLQTMQRAHIPLAAALPPNVYRKAVSHYAQQVFYASFMATEWVLLKCKNNYSNEVPLCKFHLL</sequence>
<gene>
    <name evidence="1" type="ORF">LX80_00824</name>
</gene>
<dbReference type="AlphaFoldDB" id="A0A2W7SCD1"/>
<comment type="caution">
    <text evidence="1">The sequence shown here is derived from an EMBL/GenBank/DDBJ whole genome shotgun (WGS) entry which is preliminary data.</text>
</comment>
<protein>
    <recommendedName>
        <fullName evidence="3">2'-5' RNA ligase superfamily protein</fullName>
    </recommendedName>
</protein>
<dbReference type="RefSeq" id="WP_146250369.1">
    <property type="nucleotide sequence ID" value="NZ_QKZV01000002.1"/>
</dbReference>
<name>A0A2W7SCD1_9BACT</name>
<evidence type="ECO:0000313" key="2">
    <source>
        <dbReference type="Proteomes" id="UP000249720"/>
    </source>
</evidence>
<dbReference type="Proteomes" id="UP000249720">
    <property type="component" value="Unassembled WGS sequence"/>
</dbReference>
<reference evidence="1 2" key="1">
    <citation type="submission" date="2018-06" db="EMBL/GenBank/DDBJ databases">
        <title>Genomic Encyclopedia of Archaeal and Bacterial Type Strains, Phase II (KMG-II): from individual species to whole genera.</title>
        <authorList>
            <person name="Goeker M."/>
        </authorList>
    </citation>
    <scope>NUCLEOTIDE SEQUENCE [LARGE SCALE GENOMIC DNA]</scope>
    <source>
        <strain evidence="1 2">DSM 23241</strain>
    </source>
</reference>
<evidence type="ECO:0000313" key="1">
    <source>
        <dbReference type="EMBL" id="PZX64627.1"/>
    </source>
</evidence>
<dbReference type="EMBL" id="QKZV01000002">
    <property type="protein sequence ID" value="PZX64627.1"/>
    <property type="molecule type" value="Genomic_DNA"/>
</dbReference>
<dbReference type="Gene3D" id="3.90.1140.10">
    <property type="entry name" value="Cyclic phosphodiesterase"/>
    <property type="match status" value="1"/>
</dbReference>
<dbReference type="OrthoDB" id="666946at2"/>
<keyword evidence="2" id="KW-1185">Reference proteome</keyword>
<evidence type="ECO:0008006" key="3">
    <source>
        <dbReference type="Google" id="ProtNLM"/>
    </source>
</evidence>